<dbReference type="PANTHER" id="PTHR35303">
    <property type="entry name" value="OS02G0197800 PROTEIN"/>
    <property type="match status" value="1"/>
</dbReference>
<keyword evidence="1" id="KW-0479">Metal-binding</keyword>
<organism evidence="4 5">
    <name type="scientific">Oceanibacterium hippocampi</name>
    <dbReference type="NCBI Taxonomy" id="745714"/>
    <lineage>
        <taxon>Bacteria</taxon>
        <taxon>Pseudomonadati</taxon>
        <taxon>Pseudomonadota</taxon>
        <taxon>Alphaproteobacteria</taxon>
        <taxon>Sneathiellales</taxon>
        <taxon>Sneathiellaceae</taxon>
        <taxon>Oceanibacterium</taxon>
    </lineage>
</organism>
<evidence type="ECO:0000259" key="3">
    <source>
        <dbReference type="Pfam" id="PF06155"/>
    </source>
</evidence>
<dbReference type="InParanoid" id="A0A1Y5RF28"/>
<gene>
    <name evidence="4" type="ORF">OCH7691_00333</name>
</gene>
<dbReference type="GO" id="GO:0046872">
    <property type="term" value="F:metal ion binding"/>
    <property type="evidence" value="ECO:0007669"/>
    <property type="project" value="UniProtKB-KW"/>
</dbReference>
<accession>A0A1Y5RF28</accession>
<dbReference type="RefSeq" id="WP_085881683.1">
    <property type="nucleotide sequence ID" value="NZ_FWFR01000001.1"/>
</dbReference>
<dbReference type="EMBL" id="FWFR01000001">
    <property type="protein sequence ID" value="SLN16006.1"/>
    <property type="molecule type" value="Genomic_DNA"/>
</dbReference>
<dbReference type="AlphaFoldDB" id="A0A1Y5RF28"/>
<evidence type="ECO:0000256" key="1">
    <source>
        <dbReference type="ARBA" id="ARBA00022723"/>
    </source>
</evidence>
<feature type="domain" description="Gamma-butyrobetaine hydroxylase-like N-terminal" evidence="3">
    <location>
        <begin position="17"/>
        <end position="101"/>
    </location>
</feature>
<dbReference type="PANTHER" id="PTHR35303:SF5">
    <property type="entry name" value="OS02G0197800 PROTEIN"/>
    <property type="match status" value="1"/>
</dbReference>
<dbReference type="Pfam" id="PF06155">
    <property type="entry name" value="GBBH-like_N"/>
    <property type="match status" value="1"/>
</dbReference>
<dbReference type="OrthoDB" id="9794178at2"/>
<dbReference type="Gene3D" id="3.30.2020.30">
    <property type="match status" value="1"/>
</dbReference>
<keyword evidence="5" id="KW-1185">Reference proteome</keyword>
<evidence type="ECO:0000313" key="5">
    <source>
        <dbReference type="Proteomes" id="UP000193200"/>
    </source>
</evidence>
<name>A0A1Y5RF28_9PROT</name>
<keyword evidence="2" id="KW-0408">Iron</keyword>
<dbReference type="InterPro" id="IPR038492">
    <property type="entry name" value="GBBH-like_N_sf"/>
</dbReference>
<dbReference type="Proteomes" id="UP000193200">
    <property type="component" value="Unassembled WGS sequence"/>
</dbReference>
<reference evidence="4 5" key="1">
    <citation type="submission" date="2017-03" db="EMBL/GenBank/DDBJ databases">
        <authorList>
            <person name="Afonso C.L."/>
            <person name="Miller P.J."/>
            <person name="Scott M.A."/>
            <person name="Spackman E."/>
            <person name="Goraichik I."/>
            <person name="Dimitrov K.M."/>
            <person name="Suarez D.L."/>
            <person name="Swayne D.E."/>
        </authorList>
    </citation>
    <scope>NUCLEOTIDE SEQUENCE [LARGE SCALE GENOMIC DNA]</scope>
    <source>
        <strain evidence="4 5">CECT 7691</strain>
    </source>
</reference>
<sequence length="128" mass="14420">MSGESYDEAGRPAPVEIRLRQAERILDVEYGNGHRFSLPAELLRVESPSAEVQGHSPTQKVLISGRRHVGIMGVEAVGNYAVRLRFDDLHDTGIYSWAYLYHLGINQEEIWQRYLDALAAAGRTRDPD</sequence>
<dbReference type="InterPro" id="IPR010376">
    <property type="entry name" value="GBBH-like_N"/>
</dbReference>
<protein>
    <recommendedName>
        <fullName evidence="3">Gamma-butyrobetaine hydroxylase-like N-terminal domain-containing protein</fullName>
    </recommendedName>
</protein>
<evidence type="ECO:0000313" key="4">
    <source>
        <dbReference type="EMBL" id="SLN16006.1"/>
    </source>
</evidence>
<proteinExistence type="predicted"/>
<evidence type="ECO:0000256" key="2">
    <source>
        <dbReference type="ARBA" id="ARBA00023004"/>
    </source>
</evidence>